<protein>
    <submittedName>
        <fullName evidence="2">Uncharacterized protein</fullName>
    </submittedName>
</protein>
<keyword evidence="3" id="KW-1185">Reference proteome</keyword>
<organism evidence="2 3">
    <name type="scientific">Bugula neritina</name>
    <name type="common">Brown bryozoan</name>
    <name type="synonym">Sertularia neritina</name>
    <dbReference type="NCBI Taxonomy" id="10212"/>
    <lineage>
        <taxon>Eukaryota</taxon>
        <taxon>Metazoa</taxon>
        <taxon>Spiralia</taxon>
        <taxon>Lophotrochozoa</taxon>
        <taxon>Bryozoa</taxon>
        <taxon>Gymnolaemata</taxon>
        <taxon>Cheilostomatida</taxon>
        <taxon>Flustrina</taxon>
        <taxon>Buguloidea</taxon>
        <taxon>Bugulidae</taxon>
        <taxon>Bugula</taxon>
    </lineage>
</organism>
<evidence type="ECO:0000313" key="3">
    <source>
        <dbReference type="Proteomes" id="UP000593567"/>
    </source>
</evidence>
<name>A0A7J7IS12_BUGNE</name>
<keyword evidence="1" id="KW-0472">Membrane</keyword>
<keyword evidence="1" id="KW-0812">Transmembrane</keyword>
<accession>A0A7J7IS12</accession>
<proteinExistence type="predicted"/>
<evidence type="ECO:0000313" key="2">
    <source>
        <dbReference type="EMBL" id="KAF6016680.1"/>
    </source>
</evidence>
<dbReference type="AlphaFoldDB" id="A0A7J7IS12"/>
<dbReference type="Proteomes" id="UP000593567">
    <property type="component" value="Unassembled WGS sequence"/>
</dbReference>
<reference evidence="2" key="1">
    <citation type="submission" date="2020-06" db="EMBL/GenBank/DDBJ databases">
        <title>Draft genome of Bugula neritina, a colonial animal packing powerful symbionts and potential medicines.</title>
        <authorList>
            <person name="Rayko M."/>
        </authorList>
    </citation>
    <scope>NUCLEOTIDE SEQUENCE [LARGE SCALE GENOMIC DNA]</scope>
    <source>
        <strain evidence="2">Kwan_BN1</strain>
    </source>
</reference>
<gene>
    <name evidence="2" type="ORF">EB796_025024</name>
</gene>
<dbReference type="EMBL" id="VXIV02003489">
    <property type="protein sequence ID" value="KAF6016680.1"/>
    <property type="molecule type" value="Genomic_DNA"/>
</dbReference>
<feature type="transmembrane region" description="Helical" evidence="1">
    <location>
        <begin position="20"/>
        <end position="42"/>
    </location>
</feature>
<keyword evidence="1" id="KW-1133">Transmembrane helix</keyword>
<comment type="caution">
    <text evidence="2">The sequence shown here is derived from an EMBL/GenBank/DDBJ whole genome shotgun (WGS) entry which is preliminary data.</text>
</comment>
<evidence type="ECO:0000256" key="1">
    <source>
        <dbReference type="SAM" id="Phobius"/>
    </source>
</evidence>
<sequence length="72" mass="8590">MFLYEEPVTKAMAATKYEPLYLTIIGMSLLTAVTLIIILFCCKIHWSSWKHPEHTFQWRKHKELEIITNHMI</sequence>